<dbReference type="InterPro" id="IPR052158">
    <property type="entry name" value="INH-QAR"/>
</dbReference>
<dbReference type="GeneID" id="98127827"/>
<proteinExistence type="predicted"/>
<evidence type="ECO:0000313" key="3">
    <source>
        <dbReference type="EMBL" id="KAL2265369.1"/>
    </source>
</evidence>
<protein>
    <recommendedName>
        <fullName evidence="2">DJ-1/PfpI domain-containing protein</fullName>
    </recommendedName>
</protein>
<feature type="signal peptide" evidence="1">
    <location>
        <begin position="1"/>
        <end position="28"/>
    </location>
</feature>
<dbReference type="InterPro" id="IPR002818">
    <property type="entry name" value="DJ-1/PfpI"/>
</dbReference>
<dbReference type="Proteomes" id="UP001600064">
    <property type="component" value="Unassembled WGS sequence"/>
</dbReference>
<sequence length="272" mass="29474">MKLPSLHHHHHFVLLLFFFLSIIGSVVGGPLPNTSAKPPPPLPLKPQPTPQPPRRIGILLPRAFSVLDVFGPLEIFQALSRQTRLELVLLSRDGAAVTTEPANPAMNKHNSSFFPAVPATHSLAAAPELDLLVVPGGMGARSPDLAPEVAFVRRAFGRLDYLVTICTGAGIAAQAGVLDGRRATTNKASWATITAMGPKVKWVSPARWVEDGKVWSSSGVTAGLDLAFEFIRKKYPNGTAIADFIAGNMEHTRVTDWRQDPWSEMFGVPRQN</sequence>
<dbReference type="RefSeq" id="XP_070864096.1">
    <property type="nucleotide sequence ID" value="XM_071013183.1"/>
</dbReference>
<dbReference type="SUPFAM" id="SSF52317">
    <property type="entry name" value="Class I glutamine amidotransferase-like"/>
    <property type="match status" value="1"/>
</dbReference>
<feature type="domain" description="DJ-1/PfpI" evidence="2">
    <location>
        <begin position="55"/>
        <end position="232"/>
    </location>
</feature>
<organism evidence="3 4">
    <name type="scientific">Remersonia thermophila</name>
    <dbReference type="NCBI Taxonomy" id="72144"/>
    <lineage>
        <taxon>Eukaryota</taxon>
        <taxon>Fungi</taxon>
        <taxon>Dikarya</taxon>
        <taxon>Ascomycota</taxon>
        <taxon>Pezizomycotina</taxon>
        <taxon>Sordariomycetes</taxon>
        <taxon>Sordariomycetidae</taxon>
        <taxon>Sordariales</taxon>
        <taxon>Sordariales incertae sedis</taxon>
        <taxon>Remersonia</taxon>
    </lineage>
</organism>
<dbReference type="PANTHER" id="PTHR43130">
    <property type="entry name" value="ARAC-FAMILY TRANSCRIPTIONAL REGULATOR"/>
    <property type="match status" value="1"/>
</dbReference>
<dbReference type="Gene3D" id="3.40.50.880">
    <property type="match status" value="1"/>
</dbReference>
<feature type="chain" id="PRO_5046342832" description="DJ-1/PfpI domain-containing protein" evidence="1">
    <location>
        <begin position="29"/>
        <end position="272"/>
    </location>
</feature>
<reference evidence="3 4" key="1">
    <citation type="journal article" date="2024" name="Commun. Biol.">
        <title>Comparative genomic analysis of thermophilic fungi reveals convergent evolutionary adaptations and gene losses.</title>
        <authorList>
            <person name="Steindorff A.S."/>
            <person name="Aguilar-Pontes M.V."/>
            <person name="Robinson A.J."/>
            <person name="Andreopoulos B."/>
            <person name="LaButti K."/>
            <person name="Kuo A."/>
            <person name="Mondo S."/>
            <person name="Riley R."/>
            <person name="Otillar R."/>
            <person name="Haridas S."/>
            <person name="Lipzen A."/>
            <person name="Grimwood J."/>
            <person name="Schmutz J."/>
            <person name="Clum A."/>
            <person name="Reid I.D."/>
            <person name="Moisan M.C."/>
            <person name="Butler G."/>
            <person name="Nguyen T.T.M."/>
            <person name="Dewar K."/>
            <person name="Conant G."/>
            <person name="Drula E."/>
            <person name="Henrissat B."/>
            <person name="Hansel C."/>
            <person name="Singer S."/>
            <person name="Hutchinson M.I."/>
            <person name="de Vries R.P."/>
            <person name="Natvig D.O."/>
            <person name="Powell A.J."/>
            <person name="Tsang A."/>
            <person name="Grigoriev I.V."/>
        </authorList>
    </citation>
    <scope>NUCLEOTIDE SEQUENCE [LARGE SCALE GENOMIC DNA]</scope>
    <source>
        <strain evidence="3 4">ATCC 22073</strain>
    </source>
</reference>
<name>A0ABR4D5Q8_9PEZI</name>
<accession>A0ABR4D5Q8</accession>
<gene>
    <name evidence="3" type="ORF">VTJ83DRAFT_6469</name>
</gene>
<evidence type="ECO:0000256" key="1">
    <source>
        <dbReference type="SAM" id="SignalP"/>
    </source>
</evidence>
<dbReference type="Pfam" id="PF01965">
    <property type="entry name" value="DJ-1_PfpI"/>
    <property type="match status" value="1"/>
</dbReference>
<dbReference type="InterPro" id="IPR029062">
    <property type="entry name" value="Class_I_gatase-like"/>
</dbReference>
<evidence type="ECO:0000259" key="2">
    <source>
        <dbReference type="Pfam" id="PF01965"/>
    </source>
</evidence>
<keyword evidence="4" id="KW-1185">Reference proteome</keyword>
<keyword evidence="1" id="KW-0732">Signal</keyword>
<dbReference type="CDD" id="cd03139">
    <property type="entry name" value="GATase1_PfpI_2"/>
    <property type="match status" value="1"/>
</dbReference>
<evidence type="ECO:0000313" key="4">
    <source>
        <dbReference type="Proteomes" id="UP001600064"/>
    </source>
</evidence>
<comment type="caution">
    <text evidence="3">The sequence shown here is derived from an EMBL/GenBank/DDBJ whole genome shotgun (WGS) entry which is preliminary data.</text>
</comment>
<dbReference type="EMBL" id="JAZGUE010000006">
    <property type="protein sequence ID" value="KAL2265369.1"/>
    <property type="molecule type" value="Genomic_DNA"/>
</dbReference>
<dbReference type="PANTHER" id="PTHR43130:SF15">
    <property type="entry name" value="THIJ_PFPI FAMILY PROTEIN (AFU_ORTHOLOGUE AFUA_5G14240)"/>
    <property type="match status" value="1"/>
</dbReference>